<proteinExistence type="predicted"/>
<evidence type="ECO:0000313" key="1">
    <source>
        <dbReference type="EMBL" id="JAH24048.1"/>
    </source>
</evidence>
<dbReference type="EMBL" id="GBXM01084529">
    <property type="protein sequence ID" value="JAH24048.1"/>
    <property type="molecule type" value="Transcribed_RNA"/>
</dbReference>
<reference evidence="1" key="1">
    <citation type="submission" date="2014-11" db="EMBL/GenBank/DDBJ databases">
        <authorList>
            <person name="Amaro Gonzalez C."/>
        </authorList>
    </citation>
    <scope>NUCLEOTIDE SEQUENCE</scope>
</reference>
<reference evidence="1" key="2">
    <citation type="journal article" date="2015" name="Fish Shellfish Immunol.">
        <title>Early steps in the European eel (Anguilla anguilla)-Vibrio vulnificus interaction in the gills: Role of the RtxA13 toxin.</title>
        <authorList>
            <person name="Callol A."/>
            <person name="Pajuelo D."/>
            <person name="Ebbesson L."/>
            <person name="Teles M."/>
            <person name="MacKenzie S."/>
            <person name="Amaro C."/>
        </authorList>
    </citation>
    <scope>NUCLEOTIDE SEQUENCE</scope>
</reference>
<dbReference type="AlphaFoldDB" id="A0A0E9R6S3"/>
<protein>
    <submittedName>
        <fullName evidence="1">Uncharacterized protein</fullName>
    </submittedName>
</protein>
<accession>A0A0E9R6S3</accession>
<organism evidence="1">
    <name type="scientific">Anguilla anguilla</name>
    <name type="common">European freshwater eel</name>
    <name type="synonym">Muraena anguilla</name>
    <dbReference type="NCBI Taxonomy" id="7936"/>
    <lineage>
        <taxon>Eukaryota</taxon>
        <taxon>Metazoa</taxon>
        <taxon>Chordata</taxon>
        <taxon>Craniata</taxon>
        <taxon>Vertebrata</taxon>
        <taxon>Euteleostomi</taxon>
        <taxon>Actinopterygii</taxon>
        <taxon>Neopterygii</taxon>
        <taxon>Teleostei</taxon>
        <taxon>Anguilliformes</taxon>
        <taxon>Anguillidae</taxon>
        <taxon>Anguilla</taxon>
    </lineage>
</organism>
<sequence length="62" mass="7068">MSDSLLYNNINVFDCSWGCEWRLEVSEEREVRTWVSVGFGSVQAALRLLPLKVSSSCNEGLW</sequence>
<name>A0A0E9R6S3_ANGAN</name>